<dbReference type="InterPro" id="IPR003593">
    <property type="entry name" value="AAA+_ATPase"/>
</dbReference>
<dbReference type="EMBL" id="RIBS01000009">
    <property type="protein sequence ID" value="RNF82219.1"/>
    <property type="molecule type" value="Genomic_DNA"/>
</dbReference>
<accession>A0A3M8SLW6</accession>
<dbReference type="Gene3D" id="3.40.50.300">
    <property type="entry name" value="P-loop containing nucleotide triphosphate hydrolases"/>
    <property type="match status" value="1"/>
</dbReference>
<dbReference type="InterPro" id="IPR015854">
    <property type="entry name" value="ABC_transpr_LolD-like"/>
</dbReference>
<dbReference type="Proteomes" id="UP000267049">
    <property type="component" value="Unassembled WGS sequence"/>
</dbReference>
<reference evidence="6 7" key="1">
    <citation type="submission" date="2018-11" db="EMBL/GenBank/DDBJ databases">
        <title>Lysobacter cryohumiis sp. nov., isolated from soil in the Tianshan Mountains, Xinjiang, China.</title>
        <authorList>
            <person name="Luo Y."/>
            <person name="Sheng H."/>
        </authorList>
    </citation>
    <scope>NUCLEOTIDE SEQUENCE [LARGE SCALE GENOMIC DNA]</scope>
    <source>
        <strain evidence="6 7">ZS60</strain>
    </source>
</reference>
<keyword evidence="7" id="KW-1185">Reference proteome</keyword>
<dbReference type="InterPro" id="IPR027417">
    <property type="entry name" value="P-loop_NTPase"/>
</dbReference>
<dbReference type="PROSITE" id="PS50893">
    <property type="entry name" value="ABC_TRANSPORTER_2"/>
    <property type="match status" value="1"/>
</dbReference>
<dbReference type="InterPro" id="IPR017911">
    <property type="entry name" value="MacB-like_ATP-bd"/>
</dbReference>
<evidence type="ECO:0000259" key="5">
    <source>
        <dbReference type="PROSITE" id="PS50893"/>
    </source>
</evidence>
<dbReference type="GO" id="GO:0005886">
    <property type="term" value="C:plasma membrane"/>
    <property type="evidence" value="ECO:0007669"/>
    <property type="project" value="TreeGrafter"/>
</dbReference>
<evidence type="ECO:0000313" key="7">
    <source>
        <dbReference type="Proteomes" id="UP000267049"/>
    </source>
</evidence>
<dbReference type="GO" id="GO:1902495">
    <property type="term" value="C:transmembrane transporter complex"/>
    <property type="evidence" value="ECO:0007669"/>
    <property type="project" value="UniProtKB-ARBA"/>
</dbReference>
<feature type="domain" description="ABC transporter" evidence="5">
    <location>
        <begin position="2"/>
        <end position="241"/>
    </location>
</feature>
<keyword evidence="3 6" id="KW-0067">ATP-binding</keyword>
<comment type="caution">
    <text evidence="6">The sequence shown here is derived from an EMBL/GenBank/DDBJ whole genome shotgun (WGS) entry which is preliminary data.</text>
</comment>
<keyword evidence="1" id="KW-0813">Transport</keyword>
<evidence type="ECO:0000256" key="4">
    <source>
        <dbReference type="ARBA" id="ARBA00038388"/>
    </source>
</evidence>
<dbReference type="FunFam" id="3.40.50.300:FF:000032">
    <property type="entry name" value="Export ABC transporter ATP-binding protein"/>
    <property type="match status" value="1"/>
</dbReference>
<dbReference type="GO" id="GO:0016887">
    <property type="term" value="F:ATP hydrolysis activity"/>
    <property type="evidence" value="ECO:0007669"/>
    <property type="project" value="InterPro"/>
</dbReference>
<dbReference type="SMART" id="SM00382">
    <property type="entry name" value="AAA"/>
    <property type="match status" value="1"/>
</dbReference>
<dbReference type="AlphaFoldDB" id="A0A3M8SLW6"/>
<dbReference type="PANTHER" id="PTHR24220">
    <property type="entry name" value="IMPORT ATP-BINDING PROTEIN"/>
    <property type="match status" value="1"/>
</dbReference>
<dbReference type="InterPro" id="IPR003439">
    <property type="entry name" value="ABC_transporter-like_ATP-bd"/>
</dbReference>
<protein>
    <submittedName>
        <fullName evidence="6">ABC transporter ATP-binding protein</fullName>
    </submittedName>
</protein>
<dbReference type="GO" id="GO:0005524">
    <property type="term" value="F:ATP binding"/>
    <property type="evidence" value="ECO:0007669"/>
    <property type="project" value="UniProtKB-KW"/>
</dbReference>
<evidence type="ECO:0000256" key="1">
    <source>
        <dbReference type="ARBA" id="ARBA00022448"/>
    </source>
</evidence>
<evidence type="ECO:0000256" key="2">
    <source>
        <dbReference type="ARBA" id="ARBA00022741"/>
    </source>
</evidence>
<dbReference type="PROSITE" id="PS00211">
    <property type="entry name" value="ABC_TRANSPORTER_1"/>
    <property type="match status" value="1"/>
</dbReference>
<dbReference type="RefSeq" id="WP_123088946.1">
    <property type="nucleotide sequence ID" value="NZ_RIBS01000009.1"/>
</dbReference>
<dbReference type="CDD" id="cd03255">
    <property type="entry name" value="ABC_MJ0796_LolCDE_FtsE"/>
    <property type="match status" value="1"/>
</dbReference>
<name>A0A3M8SLW6_9GAMM</name>
<evidence type="ECO:0000313" key="6">
    <source>
        <dbReference type="EMBL" id="RNF82219.1"/>
    </source>
</evidence>
<gene>
    <name evidence="6" type="ORF">EER27_14985</name>
</gene>
<dbReference type="PANTHER" id="PTHR24220:SF648">
    <property type="entry name" value="ABC TRANSPORTER ATP-BINDING PROTEIN YTRE"/>
    <property type="match status" value="1"/>
</dbReference>
<evidence type="ECO:0000256" key="3">
    <source>
        <dbReference type="ARBA" id="ARBA00022840"/>
    </source>
</evidence>
<dbReference type="SUPFAM" id="SSF52540">
    <property type="entry name" value="P-loop containing nucleoside triphosphate hydrolases"/>
    <property type="match status" value="1"/>
</dbReference>
<dbReference type="OrthoDB" id="9783924at2"/>
<proteinExistence type="inferred from homology"/>
<dbReference type="Pfam" id="PF00005">
    <property type="entry name" value="ABC_tran"/>
    <property type="match status" value="1"/>
</dbReference>
<organism evidence="6 7">
    <name type="scientific">Montanilutibacter psychrotolerans</name>
    <dbReference type="NCBI Taxonomy" id="1327343"/>
    <lineage>
        <taxon>Bacteria</taxon>
        <taxon>Pseudomonadati</taxon>
        <taxon>Pseudomonadota</taxon>
        <taxon>Gammaproteobacteria</taxon>
        <taxon>Lysobacterales</taxon>
        <taxon>Lysobacteraceae</taxon>
        <taxon>Montanilutibacter</taxon>
    </lineage>
</organism>
<keyword evidence="2" id="KW-0547">Nucleotide-binding</keyword>
<sequence length="243" mass="26416">MLHMNAVTKVYRTELVETHALRALDLHVREGEFVAVTGPSGSGKTTFLNIAGLLETYTGGVYKLDGEDVSGLSDDARSRLRNRKIGFIFQSFNLIPDLNLFDNVDVPLRYRGISSAERRQRIEDALGRVGLGSRMKHYPAELSGGQQQRAAIARALAGSPRLLLADEPTGNLDSQMARGVMELLEEINAAGTTIVMVTHDPELAARAQRNVHIVDGMATDLSVEPNLVRARQLADAAESTPVA</sequence>
<dbReference type="GO" id="GO:0022857">
    <property type="term" value="F:transmembrane transporter activity"/>
    <property type="evidence" value="ECO:0007669"/>
    <property type="project" value="TreeGrafter"/>
</dbReference>
<comment type="similarity">
    <text evidence="4">Belongs to the ABC transporter superfamily. Macrolide exporter (TC 3.A.1.122) family.</text>
</comment>
<dbReference type="InterPro" id="IPR017871">
    <property type="entry name" value="ABC_transporter-like_CS"/>
</dbReference>